<name>A0A4R3KW90_9FIRM</name>
<proteinExistence type="predicted"/>
<organism evidence="1 2">
    <name type="scientific">Keratinibaculum paraultunense</name>
    <dbReference type="NCBI Taxonomy" id="1278232"/>
    <lineage>
        <taxon>Bacteria</taxon>
        <taxon>Bacillati</taxon>
        <taxon>Bacillota</taxon>
        <taxon>Tissierellia</taxon>
        <taxon>Tissierellales</taxon>
        <taxon>Tepidimicrobiaceae</taxon>
        <taxon>Keratinibaculum</taxon>
    </lineage>
</organism>
<dbReference type="Pfam" id="PF19753">
    <property type="entry name" value="DUF6240"/>
    <property type="match status" value="2"/>
</dbReference>
<protein>
    <recommendedName>
        <fullName evidence="3">Flagellar hook-length control protein FliK</fullName>
    </recommendedName>
</protein>
<reference evidence="1 2" key="1">
    <citation type="submission" date="2019-03" db="EMBL/GenBank/DDBJ databases">
        <title>Genomic Encyclopedia of Type Strains, Phase IV (KMG-IV): sequencing the most valuable type-strain genomes for metagenomic binning, comparative biology and taxonomic classification.</title>
        <authorList>
            <person name="Goeker M."/>
        </authorList>
    </citation>
    <scope>NUCLEOTIDE SEQUENCE [LARGE SCALE GENOMIC DNA]</scope>
    <source>
        <strain evidence="1 2">DSM 26752</strain>
    </source>
</reference>
<accession>A0A4R3KW90</accession>
<dbReference type="OrthoDB" id="1946634at2"/>
<dbReference type="AlphaFoldDB" id="A0A4R3KW90"/>
<dbReference type="RefSeq" id="WP_132027762.1">
    <property type="nucleotide sequence ID" value="NZ_CP068564.1"/>
</dbReference>
<evidence type="ECO:0008006" key="3">
    <source>
        <dbReference type="Google" id="ProtNLM"/>
    </source>
</evidence>
<dbReference type="InterPro" id="IPR046207">
    <property type="entry name" value="DUF6240"/>
</dbReference>
<gene>
    <name evidence="1" type="ORF">EDD65_10773</name>
</gene>
<dbReference type="Proteomes" id="UP000294567">
    <property type="component" value="Unassembled WGS sequence"/>
</dbReference>
<comment type="caution">
    <text evidence="1">The sequence shown here is derived from an EMBL/GenBank/DDBJ whole genome shotgun (WGS) entry which is preliminary data.</text>
</comment>
<dbReference type="EMBL" id="SMAE01000007">
    <property type="protein sequence ID" value="TCS88720.1"/>
    <property type="molecule type" value="Genomic_DNA"/>
</dbReference>
<sequence>MEAVSLNKKENIIEAYSLKPTLPYDVEGILVEKEGKNVKIEKTFEDKNIQYNLRLKEEIVSQIGERVNIDKENILSMKIEEKKEENIDEFVDLDKVIKKLGFEDIEETKKAIEYLINYNIPINRDNLETFFMSKKYLEEIVENIDFNSCIELFYKDIDIGEDSLQKIAEELKKINTEEKDLSIIEILKSNKSLSYKEAEVIAKDIYGTKMGKDVYDSIIALHKQGIPINKENIENVMEVIHKLQDLKEYDDEILVKALKEDLTINIENLYKLKYSYTIGEIDTNITSPIYDSFTIKEEISLEDILHILRKLNLDEIDENINLIREFMINKLDITIDNIEKIINMKNNLEELIILLDEVNVVRLMEEGIDPLKEDISQLVKEIKNLPPSGNIEDSYNTEEILKEIEELKTVTHKDLINLIKSGKEFKIEDIKELKTIDANLNKKVVEKAITISNIFNTLEELDSNTIAFAVKRYDTISLNNLYESQMELDNNEEMTIEPINMTEENFIRQEYLNAKNNTTLNLIKMSVKDGLEIEYMAIDELNEYIDKNINKMEKLKKLSQDIVHMKGKEEVLISMAMKNYLNISINQLNCLNNLLYSSNGLGYVLNSILKSKFMMDGNLKEGIEILENKIKEFSTSLKEGNPKINEKYKDIIEEFDNLSQSLDFQEDKEGSKKQLKEYLELQNIVSKEDLVLQLPIASEEGYKNINLIIPNVKKGIDKNDMFFYFNMDIEPLGELTLYLKVLGKDIYVDFEGNKGELILKYKYKFEERLNKIGYNLKELNIVY</sequence>
<evidence type="ECO:0000313" key="1">
    <source>
        <dbReference type="EMBL" id="TCS88720.1"/>
    </source>
</evidence>
<evidence type="ECO:0000313" key="2">
    <source>
        <dbReference type="Proteomes" id="UP000294567"/>
    </source>
</evidence>
<keyword evidence="2" id="KW-1185">Reference proteome</keyword>